<sequence length="106" mass="12164">MFRPVTPRQQRVIGNTRAHKRDSKLYTRGPSNVDGTDDSSVVHLLWPQAPASLEIEPFFVKVEEKDLMMDVDVKDVMMDVDVKKEAAQLEEEAHVTREPFVNEEVL</sequence>
<feature type="region of interest" description="Disordered" evidence="1">
    <location>
        <begin position="1"/>
        <end position="35"/>
    </location>
</feature>
<evidence type="ECO:0000313" key="2">
    <source>
        <dbReference type="EMBL" id="KZP29536.1"/>
    </source>
</evidence>
<name>A0A166SJZ8_9AGAM</name>
<dbReference type="AlphaFoldDB" id="A0A166SJZ8"/>
<protein>
    <submittedName>
        <fullName evidence="2">Uncharacterized protein</fullName>
    </submittedName>
</protein>
<dbReference type="Proteomes" id="UP000076532">
    <property type="component" value="Unassembled WGS sequence"/>
</dbReference>
<evidence type="ECO:0000313" key="3">
    <source>
        <dbReference type="Proteomes" id="UP000076532"/>
    </source>
</evidence>
<gene>
    <name evidence="2" type="ORF">FIBSPDRAFT_946804</name>
</gene>
<accession>A0A166SJZ8</accession>
<evidence type="ECO:0000256" key="1">
    <source>
        <dbReference type="SAM" id="MobiDB-lite"/>
    </source>
</evidence>
<keyword evidence="3" id="KW-1185">Reference proteome</keyword>
<dbReference type="EMBL" id="KV417498">
    <property type="protein sequence ID" value="KZP29536.1"/>
    <property type="molecule type" value="Genomic_DNA"/>
</dbReference>
<proteinExistence type="predicted"/>
<organism evidence="2 3">
    <name type="scientific">Athelia psychrophila</name>
    <dbReference type="NCBI Taxonomy" id="1759441"/>
    <lineage>
        <taxon>Eukaryota</taxon>
        <taxon>Fungi</taxon>
        <taxon>Dikarya</taxon>
        <taxon>Basidiomycota</taxon>
        <taxon>Agaricomycotina</taxon>
        <taxon>Agaricomycetes</taxon>
        <taxon>Agaricomycetidae</taxon>
        <taxon>Atheliales</taxon>
        <taxon>Atheliaceae</taxon>
        <taxon>Athelia</taxon>
    </lineage>
</organism>
<reference evidence="2 3" key="1">
    <citation type="journal article" date="2016" name="Mol. Biol. Evol.">
        <title>Comparative Genomics of Early-Diverging Mushroom-Forming Fungi Provides Insights into the Origins of Lignocellulose Decay Capabilities.</title>
        <authorList>
            <person name="Nagy L.G."/>
            <person name="Riley R."/>
            <person name="Tritt A."/>
            <person name="Adam C."/>
            <person name="Daum C."/>
            <person name="Floudas D."/>
            <person name="Sun H."/>
            <person name="Yadav J.S."/>
            <person name="Pangilinan J."/>
            <person name="Larsson K.H."/>
            <person name="Matsuura K."/>
            <person name="Barry K."/>
            <person name="Labutti K."/>
            <person name="Kuo R."/>
            <person name="Ohm R.A."/>
            <person name="Bhattacharya S.S."/>
            <person name="Shirouzu T."/>
            <person name="Yoshinaga Y."/>
            <person name="Martin F.M."/>
            <person name="Grigoriev I.V."/>
            <person name="Hibbett D.S."/>
        </authorList>
    </citation>
    <scope>NUCLEOTIDE SEQUENCE [LARGE SCALE GENOMIC DNA]</scope>
    <source>
        <strain evidence="2 3">CBS 109695</strain>
    </source>
</reference>